<dbReference type="PANTHER" id="PTHR24362">
    <property type="entry name" value="SERINE/THREONINE-PROTEIN KINASE NEK"/>
    <property type="match status" value="1"/>
</dbReference>
<organism evidence="3 4">
    <name type="scientific">Tritrichomonas foetus</name>
    <dbReference type="NCBI Taxonomy" id="1144522"/>
    <lineage>
        <taxon>Eukaryota</taxon>
        <taxon>Metamonada</taxon>
        <taxon>Parabasalia</taxon>
        <taxon>Tritrichomonadida</taxon>
        <taxon>Tritrichomonadidae</taxon>
        <taxon>Tritrichomonas</taxon>
    </lineage>
</organism>
<dbReference type="Gene3D" id="1.10.510.10">
    <property type="entry name" value="Transferase(Phosphotransferase) domain 1"/>
    <property type="match status" value="1"/>
</dbReference>
<dbReference type="InterPro" id="IPR008271">
    <property type="entry name" value="Ser/Thr_kinase_AS"/>
</dbReference>
<dbReference type="Pfam" id="PF00069">
    <property type="entry name" value="Pkinase"/>
    <property type="match status" value="1"/>
</dbReference>
<feature type="domain" description="Protein kinase" evidence="2">
    <location>
        <begin position="44"/>
        <end position="355"/>
    </location>
</feature>
<keyword evidence="4" id="KW-1185">Reference proteome</keyword>
<dbReference type="CDD" id="cd14014">
    <property type="entry name" value="STKc_PknB_like"/>
    <property type="match status" value="1"/>
</dbReference>
<protein>
    <submittedName>
        <fullName evidence="3">AGC family protein kinase</fullName>
    </submittedName>
</protein>
<proteinExistence type="predicted"/>
<sequence length="443" mass="50020">MNIQNIQPTNCENNSTISTPNNNNPQTRNQIQHSNSNDMKPMCYQFLQNYANNPLNQGKNEREQQANGSEIVLNGQKIVLNSQNNNNQNSPLQPNNNSNQNNINRNLNMFSNANNDASNIPSEIDLAKKEGEIGANLKVRHPNIISLFEYFEKDGTVFIIIEYCPNGSLNDYIKKNGPMKPPMLYSFCYQILGALNACHNKKVAHRDIKPSNILIDQHGRPKICDFGLSLDLENSIDKKITSRGGSLYWMAPEIFDPNVKNNGFDPFKADVWALGVTFYQMAMGKLPWIISGSDHREHQQEVIKSIKFGLVHFDIDPDHPRRTAPIEFQKLINQMLKTSPKFRPTIEQVLSDKIFNNMQQPQIASSGSMRGSFSRMAMASGRGIDPSGSRRSGMKAGFFVQSFSDKSISHKRRHLSKPDQSALKLVSGNRSFAQENRRQSTFA</sequence>
<feature type="compositionally biased region" description="Polar residues" evidence="1">
    <location>
        <begin position="428"/>
        <end position="443"/>
    </location>
</feature>
<keyword evidence="3" id="KW-0418">Kinase</keyword>
<dbReference type="AlphaFoldDB" id="A0A1J4JD87"/>
<comment type="caution">
    <text evidence="3">The sequence shown here is derived from an EMBL/GenBank/DDBJ whole genome shotgun (WGS) entry which is preliminary data.</text>
</comment>
<evidence type="ECO:0000313" key="4">
    <source>
        <dbReference type="Proteomes" id="UP000179807"/>
    </source>
</evidence>
<dbReference type="GO" id="GO:0005524">
    <property type="term" value="F:ATP binding"/>
    <property type="evidence" value="ECO:0007669"/>
    <property type="project" value="InterPro"/>
</dbReference>
<accession>A0A1J4JD87</accession>
<reference evidence="3" key="1">
    <citation type="submission" date="2016-10" db="EMBL/GenBank/DDBJ databases">
        <authorList>
            <person name="Benchimol M."/>
            <person name="Almeida L.G."/>
            <person name="Vasconcelos A.T."/>
            <person name="Perreira-Neves A."/>
            <person name="Rosa I.A."/>
            <person name="Tasca T."/>
            <person name="Bogo M.R."/>
            <person name="de Souza W."/>
        </authorList>
    </citation>
    <scope>NUCLEOTIDE SEQUENCE [LARGE SCALE GENOMIC DNA]</scope>
    <source>
        <strain evidence="3">K</strain>
    </source>
</reference>
<evidence type="ECO:0000256" key="1">
    <source>
        <dbReference type="SAM" id="MobiDB-lite"/>
    </source>
</evidence>
<feature type="region of interest" description="Disordered" evidence="1">
    <location>
        <begin position="81"/>
        <end position="115"/>
    </location>
</feature>
<dbReference type="SUPFAM" id="SSF56112">
    <property type="entry name" value="Protein kinase-like (PK-like)"/>
    <property type="match status" value="1"/>
</dbReference>
<dbReference type="PROSITE" id="PS00108">
    <property type="entry name" value="PROTEIN_KINASE_ST"/>
    <property type="match status" value="1"/>
</dbReference>
<feature type="compositionally biased region" description="Low complexity" evidence="1">
    <location>
        <begin position="81"/>
        <end position="108"/>
    </location>
</feature>
<feature type="region of interest" description="Disordered" evidence="1">
    <location>
        <begin position="1"/>
        <end position="38"/>
    </location>
</feature>
<dbReference type="PROSITE" id="PS50011">
    <property type="entry name" value="PROTEIN_KINASE_DOM"/>
    <property type="match status" value="1"/>
</dbReference>
<dbReference type="SMART" id="SM00220">
    <property type="entry name" value="S_TKc"/>
    <property type="match status" value="1"/>
</dbReference>
<dbReference type="OrthoDB" id="4062651at2759"/>
<dbReference type="RefSeq" id="XP_068349754.1">
    <property type="nucleotide sequence ID" value="XM_068511283.1"/>
</dbReference>
<dbReference type="InterPro" id="IPR000719">
    <property type="entry name" value="Prot_kinase_dom"/>
</dbReference>
<gene>
    <name evidence="3" type="ORF">TRFO_37202</name>
</gene>
<feature type="compositionally biased region" description="Low complexity" evidence="1">
    <location>
        <begin position="13"/>
        <end position="30"/>
    </location>
</feature>
<name>A0A1J4JD87_9EUKA</name>
<dbReference type="Proteomes" id="UP000179807">
    <property type="component" value="Unassembled WGS sequence"/>
</dbReference>
<dbReference type="GO" id="GO:0004672">
    <property type="term" value="F:protein kinase activity"/>
    <property type="evidence" value="ECO:0007669"/>
    <property type="project" value="InterPro"/>
</dbReference>
<evidence type="ECO:0000259" key="2">
    <source>
        <dbReference type="PROSITE" id="PS50011"/>
    </source>
</evidence>
<dbReference type="InterPro" id="IPR011009">
    <property type="entry name" value="Kinase-like_dom_sf"/>
</dbReference>
<feature type="region of interest" description="Disordered" evidence="1">
    <location>
        <begin position="409"/>
        <end position="443"/>
    </location>
</feature>
<dbReference type="GeneID" id="94845987"/>
<keyword evidence="3" id="KW-0808">Transferase</keyword>
<dbReference type="EMBL" id="MLAK01001164">
    <property type="protein sequence ID" value="OHS96617.1"/>
    <property type="molecule type" value="Genomic_DNA"/>
</dbReference>
<dbReference type="PANTHER" id="PTHR24362:SF309">
    <property type="entry name" value="PROTEIN KINASE DOMAIN-CONTAINING PROTEIN"/>
    <property type="match status" value="1"/>
</dbReference>
<feature type="compositionally biased region" description="Polar residues" evidence="1">
    <location>
        <begin position="1"/>
        <end position="12"/>
    </location>
</feature>
<dbReference type="VEuPathDB" id="TrichDB:TRFO_37202"/>
<evidence type="ECO:0000313" key="3">
    <source>
        <dbReference type="EMBL" id="OHS96617.1"/>
    </source>
</evidence>